<keyword evidence="2 4" id="KW-0238">DNA-binding</keyword>
<dbReference type="InterPro" id="IPR001647">
    <property type="entry name" value="HTH_TetR"/>
</dbReference>
<keyword evidence="1" id="KW-0805">Transcription regulation</keyword>
<reference evidence="6 7" key="1">
    <citation type="submission" date="2022-06" db="EMBL/GenBank/DDBJ databases">
        <title>Sequencing the genomes of 1000 actinobacteria strains.</title>
        <authorList>
            <person name="Klenk H.-P."/>
        </authorList>
    </citation>
    <scope>NUCLEOTIDE SEQUENCE [LARGE SCALE GENOMIC DNA]</scope>
    <source>
        <strain evidence="6 7">DSM 44170</strain>
    </source>
</reference>
<protein>
    <submittedName>
        <fullName evidence="6">AcrR family transcriptional regulator</fullName>
    </submittedName>
</protein>
<evidence type="ECO:0000256" key="3">
    <source>
        <dbReference type="ARBA" id="ARBA00023163"/>
    </source>
</evidence>
<dbReference type="PANTHER" id="PTHR30055">
    <property type="entry name" value="HTH-TYPE TRANSCRIPTIONAL REGULATOR RUTR"/>
    <property type="match status" value="1"/>
</dbReference>
<dbReference type="Pfam" id="PF00440">
    <property type="entry name" value="TetR_N"/>
    <property type="match status" value="1"/>
</dbReference>
<dbReference type="EMBL" id="JAMZEC010000001">
    <property type="protein sequence ID" value="MCP2352272.1"/>
    <property type="molecule type" value="Genomic_DNA"/>
</dbReference>
<dbReference type="PANTHER" id="PTHR30055:SF234">
    <property type="entry name" value="HTH-TYPE TRANSCRIPTIONAL REGULATOR BETI"/>
    <property type="match status" value="1"/>
</dbReference>
<keyword evidence="7" id="KW-1185">Reference proteome</keyword>
<dbReference type="InterPro" id="IPR050109">
    <property type="entry name" value="HTH-type_TetR-like_transc_reg"/>
</dbReference>
<name>A0ABT1KF36_9ACTN</name>
<dbReference type="InterPro" id="IPR009057">
    <property type="entry name" value="Homeodomain-like_sf"/>
</dbReference>
<evidence type="ECO:0000256" key="1">
    <source>
        <dbReference type="ARBA" id="ARBA00023015"/>
    </source>
</evidence>
<evidence type="ECO:0000313" key="6">
    <source>
        <dbReference type="EMBL" id="MCP2352272.1"/>
    </source>
</evidence>
<evidence type="ECO:0000313" key="7">
    <source>
        <dbReference type="Proteomes" id="UP001320766"/>
    </source>
</evidence>
<dbReference type="Proteomes" id="UP001320766">
    <property type="component" value="Unassembled WGS sequence"/>
</dbReference>
<feature type="DNA-binding region" description="H-T-H motif" evidence="4">
    <location>
        <begin position="26"/>
        <end position="45"/>
    </location>
</feature>
<dbReference type="RefSeq" id="WP_253779495.1">
    <property type="nucleotide sequence ID" value="NZ_BAAAVE010000034.1"/>
</dbReference>
<keyword evidence="3" id="KW-0804">Transcription</keyword>
<gene>
    <name evidence="6" type="ORF">HD595_008394</name>
</gene>
<dbReference type="PROSITE" id="PS50977">
    <property type="entry name" value="HTH_TETR_2"/>
    <property type="match status" value="1"/>
</dbReference>
<evidence type="ECO:0000259" key="5">
    <source>
        <dbReference type="PROSITE" id="PS50977"/>
    </source>
</evidence>
<dbReference type="SUPFAM" id="SSF46689">
    <property type="entry name" value="Homeodomain-like"/>
    <property type="match status" value="1"/>
</dbReference>
<sequence>MSGTAKEALLERCVEHLQEVGFSDLSMRELAAAIGTSHRMLHYHFGSRDGLLVEIVNLMEARQRAALATLEAGTDDLTELSRAFWKRVSDPVLAPAERLFFEIYAHALNGRPWTAGFRESVVAAWTGPVTDMLTRHGLPSREAARAARLSLAVGRGLLLDLLATGDRAAVDDAAELFAELITGLEARRARHPPRRDRP</sequence>
<evidence type="ECO:0000256" key="2">
    <source>
        <dbReference type="ARBA" id="ARBA00023125"/>
    </source>
</evidence>
<organism evidence="6 7">
    <name type="scientific">Nonomuraea roseoviolacea subsp. carminata</name>
    <dbReference type="NCBI Taxonomy" id="160689"/>
    <lineage>
        <taxon>Bacteria</taxon>
        <taxon>Bacillati</taxon>
        <taxon>Actinomycetota</taxon>
        <taxon>Actinomycetes</taxon>
        <taxon>Streptosporangiales</taxon>
        <taxon>Streptosporangiaceae</taxon>
        <taxon>Nonomuraea</taxon>
    </lineage>
</organism>
<comment type="caution">
    <text evidence="6">The sequence shown here is derived from an EMBL/GenBank/DDBJ whole genome shotgun (WGS) entry which is preliminary data.</text>
</comment>
<feature type="domain" description="HTH tetR-type" evidence="5">
    <location>
        <begin position="3"/>
        <end position="63"/>
    </location>
</feature>
<accession>A0ABT1KF36</accession>
<evidence type="ECO:0000256" key="4">
    <source>
        <dbReference type="PROSITE-ProRule" id="PRU00335"/>
    </source>
</evidence>
<dbReference type="Gene3D" id="1.10.357.10">
    <property type="entry name" value="Tetracycline Repressor, domain 2"/>
    <property type="match status" value="1"/>
</dbReference>
<proteinExistence type="predicted"/>